<protein>
    <submittedName>
        <fullName evidence="1">Uncharacterized protein</fullName>
    </submittedName>
</protein>
<proteinExistence type="predicted"/>
<name>A0A6J7X2B7_9CAUD</name>
<reference evidence="1" key="1">
    <citation type="submission" date="2020-05" db="EMBL/GenBank/DDBJ databases">
        <authorList>
            <person name="Chiriac C."/>
            <person name="Salcher M."/>
            <person name="Ghai R."/>
            <person name="Kavagutti S V."/>
        </authorList>
    </citation>
    <scope>NUCLEOTIDE SEQUENCE</scope>
</reference>
<dbReference type="EMBL" id="LR798326">
    <property type="protein sequence ID" value="CAB5224361.1"/>
    <property type="molecule type" value="Genomic_DNA"/>
</dbReference>
<accession>A0A6J7X2B7</accession>
<evidence type="ECO:0000313" key="1">
    <source>
        <dbReference type="EMBL" id="CAB5224361.1"/>
    </source>
</evidence>
<organism evidence="1">
    <name type="scientific">uncultured Caudovirales phage</name>
    <dbReference type="NCBI Taxonomy" id="2100421"/>
    <lineage>
        <taxon>Viruses</taxon>
        <taxon>Duplodnaviria</taxon>
        <taxon>Heunggongvirae</taxon>
        <taxon>Uroviricota</taxon>
        <taxon>Caudoviricetes</taxon>
        <taxon>Peduoviridae</taxon>
        <taxon>Maltschvirus</taxon>
        <taxon>Maltschvirus maltsch</taxon>
    </lineage>
</organism>
<sequence>MEKITRSVIKLSEIPKHLQKNKIFNGHKIHTYAEFHIDDYEKDELSLWLIETYPTITKKISFLIHIDK</sequence>
<gene>
    <name evidence="1" type="ORF">UFOVP387_63</name>
</gene>